<keyword evidence="2" id="KW-0732">Signal</keyword>
<dbReference type="RefSeq" id="WP_241937905.1">
    <property type="nucleotide sequence ID" value="NZ_JALBGC010000006.1"/>
</dbReference>
<evidence type="ECO:0000259" key="3">
    <source>
        <dbReference type="Pfam" id="PF25954"/>
    </source>
</evidence>
<keyword evidence="6" id="KW-1185">Reference proteome</keyword>
<dbReference type="SUPFAM" id="SSF111369">
    <property type="entry name" value="HlyD-like secretion proteins"/>
    <property type="match status" value="1"/>
</dbReference>
<sequence length="378" mass="39881">MNFLPPSLRLLAGLGLLAATTALNGCSSSEAGDTTATEKPTNTAATAEVRYDAVRVTATQPAQALNLPGELESYYQTDIFPRVASYVRVLHADIGDHVRQGQVLAELDAPELTAALSEALSKVKTAEATFSASRGSFRRLRQTARTPGAVSPLNLDEARTRTATDSLGVVAARAHYQAAGQMAAYLRITAPFAGVITERSLAAGAFVGPGGQAAVPLFKLQQIDRLRLRLAVPEAYVGDIKAGGPVQFNVRPFPGRNFTGHVNRVAGSVTPGTRSELIEIDIANPKEQLKPGMYAAASLPIKSPQTSLYVPKSAVVSTAERTYVIRVVGGKTELVDVQKGDENAGQVQVFGPLKAGDVVLKAGNEEIAAQQPVQVAMR</sequence>
<dbReference type="PANTHER" id="PTHR30469">
    <property type="entry name" value="MULTIDRUG RESISTANCE PROTEIN MDTA"/>
    <property type="match status" value="1"/>
</dbReference>
<comment type="caution">
    <text evidence="5">The sequence shown here is derived from an EMBL/GenBank/DDBJ whole genome shotgun (WGS) entry which is preliminary data.</text>
</comment>
<evidence type="ECO:0000313" key="6">
    <source>
        <dbReference type="Proteomes" id="UP001139193"/>
    </source>
</evidence>
<dbReference type="Gene3D" id="2.40.30.170">
    <property type="match status" value="1"/>
</dbReference>
<name>A0A9X1VIZ5_9BACT</name>
<dbReference type="GO" id="GO:1990281">
    <property type="term" value="C:efflux pump complex"/>
    <property type="evidence" value="ECO:0007669"/>
    <property type="project" value="TreeGrafter"/>
</dbReference>
<dbReference type="EMBL" id="JALBGC010000006">
    <property type="protein sequence ID" value="MCI1189691.1"/>
    <property type="molecule type" value="Genomic_DNA"/>
</dbReference>
<dbReference type="AlphaFoldDB" id="A0A9X1VIZ5"/>
<dbReference type="PANTHER" id="PTHR30469:SF37">
    <property type="entry name" value="RAGD PROTEIN"/>
    <property type="match status" value="1"/>
</dbReference>
<evidence type="ECO:0000256" key="2">
    <source>
        <dbReference type="SAM" id="SignalP"/>
    </source>
</evidence>
<reference evidence="5" key="1">
    <citation type="submission" date="2022-03" db="EMBL/GenBank/DDBJ databases">
        <title>Bacterial whole genome sequence for Hymenobacter sp. DH14.</title>
        <authorList>
            <person name="Le V."/>
        </authorList>
    </citation>
    <scope>NUCLEOTIDE SEQUENCE</scope>
    <source>
        <strain evidence="5">DH14</strain>
    </source>
</reference>
<dbReference type="GO" id="GO:0015562">
    <property type="term" value="F:efflux transmembrane transporter activity"/>
    <property type="evidence" value="ECO:0007669"/>
    <property type="project" value="TreeGrafter"/>
</dbReference>
<feature type="chain" id="PRO_5040975325" evidence="2">
    <location>
        <begin position="32"/>
        <end position="378"/>
    </location>
</feature>
<comment type="similarity">
    <text evidence="1">Belongs to the membrane fusion protein (MFP) (TC 8.A.1) family.</text>
</comment>
<feature type="domain" description="CzcB-like barrel-sandwich hybrid" evidence="4">
    <location>
        <begin position="77"/>
        <end position="208"/>
    </location>
</feature>
<evidence type="ECO:0000259" key="4">
    <source>
        <dbReference type="Pfam" id="PF25973"/>
    </source>
</evidence>
<dbReference type="InterPro" id="IPR058792">
    <property type="entry name" value="Beta-barrel_RND_2"/>
</dbReference>
<evidence type="ECO:0000313" key="5">
    <source>
        <dbReference type="EMBL" id="MCI1189691.1"/>
    </source>
</evidence>
<dbReference type="Gene3D" id="2.40.50.100">
    <property type="match status" value="1"/>
</dbReference>
<dbReference type="InterPro" id="IPR058647">
    <property type="entry name" value="BSH_CzcB-like"/>
</dbReference>
<accession>A0A9X1VIZ5</accession>
<dbReference type="Gene3D" id="2.40.420.20">
    <property type="match status" value="1"/>
</dbReference>
<dbReference type="Proteomes" id="UP001139193">
    <property type="component" value="Unassembled WGS sequence"/>
</dbReference>
<dbReference type="FunFam" id="2.40.30.170:FF:000010">
    <property type="entry name" value="Efflux RND transporter periplasmic adaptor subunit"/>
    <property type="match status" value="1"/>
</dbReference>
<dbReference type="Pfam" id="PF25973">
    <property type="entry name" value="BSH_CzcB"/>
    <property type="match status" value="1"/>
</dbReference>
<feature type="signal peptide" evidence="2">
    <location>
        <begin position="1"/>
        <end position="31"/>
    </location>
</feature>
<proteinExistence type="inferred from homology"/>
<gene>
    <name evidence="5" type="ORF">MON38_19895</name>
</gene>
<feature type="domain" description="CusB-like beta-barrel" evidence="3">
    <location>
        <begin position="229"/>
        <end position="299"/>
    </location>
</feature>
<evidence type="ECO:0000256" key="1">
    <source>
        <dbReference type="ARBA" id="ARBA00009477"/>
    </source>
</evidence>
<organism evidence="5 6">
    <name type="scientific">Hymenobacter cyanobacteriorum</name>
    <dbReference type="NCBI Taxonomy" id="2926463"/>
    <lineage>
        <taxon>Bacteria</taxon>
        <taxon>Pseudomonadati</taxon>
        <taxon>Bacteroidota</taxon>
        <taxon>Cytophagia</taxon>
        <taxon>Cytophagales</taxon>
        <taxon>Hymenobacteraceae</taxon>
        <taxon>Hymenobacter</taxon>
    </lineage>
</organism>
<dbReference type="NCBIfam" id="TIGR01730">
    <property type="entry name" value="RND_mfp"/>
    <property type="match status" value="1"/>
</dbReference>
<dbReference type="Pfam" id="PF25954">
    <property type="entry name" value="Beta-barrel_RND_2"/>
    <property type="match status" value="1"/>
</dbReference>
<dbReference type="Gene3D" id="1.10.287.470">
    <property type="entry name" value="Helix hairpin bin"/>
    <property type="match status" value="1"/>
</dbReference>
<protein>
    <submittedName>
        <fullName evidence="5">Efflux RND transporter periplasmic adaptor subunit</fullName>
    </submittedName>
</protein>
<dbReference type="InterPro" id="IPR006143">
    <property type="entry name" value="RND_pump_MFP"/>
</dbReference>